<proteinExistence type="predicted"/>
<dbReference type="EMBL" id="BAABDS010000042">
    <property type="protein sequence ID" value="GAA3719704.1"/>
    <property type="molecule type" value="Genomic_DNA"/>
</dbReference>
<evidence type="ECO:0008006" key="3">
    <source>
        <dbReference type="Google" id="ProtNLM"/>
    </source>
</evidence>
<comment type="caution">
    <text evidence="1">The sequence shown here is derived from an EMBL/GenBank/DDBJ whole genome shotgun (WGS) entry which is preliminary data.</text>
</comment>
<sequence>MAIKMDFIKTEEKESGSVVSRREKGKSFSLINKGRKDVSVFQVDGGLICDGSKKRCDYLFEANAIAKAFYVELKGCNIEDAITQLKATLAYREMIDRHNDKTRVCHVVANRVPKSGPSLQVLKKKFLSETKVQLFVNTRQHSEEI</sequence>
<name>A0ABP7EK20_9GAMM</name>
<gene>
    <name evidence="1" type="ORF">GCM10022421_29950</name>
</gene>
<organism evidence="1 2">
    <name type="scientific">Oceanisphaera sediminis</name>
    <dbReference type="NCBI Taxonomy" id="981381"/>
    <lineage>
        <taxon>Bacteria</taxon>
        <taxon>Pseudomonadati</taxon>
        <taxon>Pseudomonadota</taxon>
        <taxon>Gammaproteobacteria</taxon>
        <taxon>Aeromonadales</taxon>
        <taxon>Aeromonadaceae</taxon>
        <taxon>Oceanisphaera</taxon>
    </lineage>
</organism>
<dbReference type="Proteomes" id="UP001501479">
    <property type="component" value="Unassembled WGS sequence"/>
</dbReference>
<evidence type="ECO:0000313" key="2">
    <source>
        <dbReference type="Proteomes" id="UP001501479"/>
    </source>
</evidence>
<dbReference type="RefSeq" id="WP_344965571.1">
    <property type="nucleotide sequence ID" value="NZ_BAABDS010000042.1"/>
</dbReference>
<keyword evidence="2" id="KW-1185">Reference proteome</keyword>
<reference evidence="2" key="1">
    <citation type="journal article" date="2019" name="Int. J. Syst. Evol. Microbiol.">
        <title>The Global Catalogue of Microorganisms (GCM) 10K type strain sequencing project: providing services to taxonomists for standard genome sequencing and annotation.</title>
        <authorList>
            <consortium name="The Broad Institute Genomics Platform"/>
            <consortium name="The Broad Institute Genome Sequencing Center for Infectious Disease"/>
            <person name="Wu L."/>
            <person name="Ma J."/>
        </authorList>
    </citation>
    <scope>NUCLEOTIDE SEQUENCE [LARGE SCALE GENOMIC DNA]</scope>
    <source>
        <strain evidence="2">JCM 17329</strain>
    </source>
</reference>
<accession>A0ABP7EK20</accession>
<evidence type="ECO:0000313" key="1">
    <source>
        <dbReference type="EMBL" id="GAA3719704.1"/>
    </source>
</evidence>
<protein>
    <recommendedName>
        <fullName evidence="3">tRNA nuclease CdiA C-terminal domain-containing protein</fullName>
    </recommendedName>
</protein>